<evidence type="ECO:0000256" key="1">
    <source>
        <dbReference type="SAM" id="Phobius"/>
    </source>
</evidence>
<feature type="transmembrane region" description="Helical" evidence="1">
    <location>
        <begin position="7"/>
        <end position="24"/>
    </location>
</feature>
<accession>A0ABU3B1X0</accession>
<comment type="caution">
    <text evidence="2">The sequence shown here is derived from an EMBL/GenBank/DDBJ whole genome shotgun (WGS) entry which is preliminary data.</text>
</comment>
<evidence type="ECO:0000313" key="3">
    <source>
        <dbReference type="Proteomes" id="UP001180724"/>
    </source>
</evidence>
<reference evidence="2" key="1">
    <citation type="submission" date="2024-05" db="EMBL/GenBank/DDBJ databases">
        <title>30 novel species of actinomycetes from the DSMZ collection.</title>
        <authorList>
            <person name="Nouioui I."/>
        </authorList>
    </citation>
    <scope>NUCLEOTIDE SEQUENCE</scope>
    <source>
        <strain evidence="2">DSM 40712</strain>
    </source>
</reference>
<keyword evidence="1" id="KW-0812">Transmembrane</keyword>
<organism evidence="2 3">
    <name type="scientific">Streptomyces lancefieldiae</name>
    <dbReference type="NCBI Taxonomy" id="3075520"/>
    <lineage>
        <taxon>Bacteria</taxon>
        <taxon>Bacillati</taxon>
        <taxon>Actinomycetota</taxon>
        <taxon>Actinomycetes</taxon>
        <taxon>Kitasatosporales</taxon>
        <taxon>Streptomycetaceae</taxon>
        <taxon>Streptomyces</taxon>
    </lineage>
</organism>
<keyword evidence="1" id="KW-1133">Transmembrane helix</keyword>
<dbReference type="RefSeq" id="WP_007494377.1">
    <property type="nucleotide sequence ID" value="NZ_JAVRFH010000147.1"/>
</dbReference>
<sequence length="50" mass="5324">MRTSHRFLLGLVLGTTITVIVWSGTGNAEAAITLGVAVLVLVWLGQFILD</sequence>
<dbReference type="Proteomes" id="UP001180724">
    <property type="component" value="Unassembled WGS sequence"/>
</dbReference>
<feature type="transmembrane region" description="Helical" evidence="1">
    <location>
        <begin position="30"/>
        <end position="49"/>
    </location>
</feature>
<dbReference type="EMBL" id="JAVRFH010000147">
    <property type="protein sequence ID" value="MDT0616449.1"/>
    <property type="molecule type" value="Genomic_DNA"/>
</dbReference>
<gene>
    <name evidence="2" type="ORF">RM812_40895</name>
</gene>
<evidence type="ECO:0000313" key="2">
    <source>
        <dbReference type="EMBL" id="MDT0616449.1"/>
    </source>
</evidence>
<protein>
    <submittedName>
        <fullName evidence="2">Uncharacterized protein</fullName>
    </submittedName>
</protein>
<name>A0ABU3B1X0_9ACTN</name>
<keyword evidence="1" id="KW-0472">Membrane</keyword>
<proteinExistence type="predicted"/>
<keyword evidence="3" id="KW-1185">Reference proteome</keyword>